<evidence type="ECO:0000256" key="1">
    <source>
        <dbReference type="SAM" id="SignalP"/>
    </source>
</evidence>
<dbReference type="RefSeq" id="XP_002290814.1">
    <property type="nucleotide sequence ID" value="XM_002290778.1"/>
</dbReference>
<sequence length="341" mass="36447">MFMMSSFRFILSIVGTLLLLRSVDVCVDALPSMNSLCFATPCRRSSSPATSTFSHQPRNRLTHLQLSSSDDNKPSLTKPSAKERGIYSRPSAAIERGSGFFIPGLEGSRIRFFFGITVLLADAASHFLAAGKSGDVGQLVSESLAAFYGALLLLQGSIELGVERGIGGGDASSLDIKGSGTQGEDALMTTGRTNNFANALRGDETANETIQRMAETIISFTPTIYLKLVEEDVGVLYSIGTSNDAPSSVDADEQNKLIRLANDAVSGSKGGRVALPSEHPVSKLLPKSATRCILVQKVDGYKGGNACLVLGSDKLLPSFTKNDLRWIGQLAEYNNMALRRE</sequence>
<reference evidence="2 3" key="2">
    <citation type="journal article" date="2008" name="Nature">
        <title>The Phaeodactylum genome reveals the evolutionary history of diatom genomes.</title>
        <authorList>
            <person name="Bowler C."/>
            <person name="Allen A.E."/>
            <person name="Badger J.H."/>
            <person name="Grimwood J."/>
            <person name="Jabbari K."/>
            <person name="Kuo A."/>
            <person name="Maheswari U."/>
            <person name="Martens C."/>
            <person name="Maumus F."/>
            <person name="Otillar R.P."/>
            <person name="Rayko E."/>
            <person name="Salamov A."/>
            <person name="Vandepoele K."/>
            <person name="Beszteri B."/>
            <person name="Gruber A."/>
            <person name="Heijde M."/>
            <person name="Katinka M."/>
            <person name="Mock T."/>
            <person name="Valentin K."/>
            <person name="Verret F."/>
            <person name="Berges J.A."/>
            <person name="Brownlee C."/>
            <person name="Cadoret J.P."/>
            <person name="Chiovitti A."/>
            <person name="Choi C.J."/>
            <person name="Coesel S."/>
            <person name="De Martino A."/>
            <person name="Detter J.C."/>
            <person name="Durkin C."/>
            <person name="Falciatore A."/>
            <person name="Fournet J."/>
            <person name="Haruta M."/>
            <person name="Huysman M.J."/>
            <person name="Jenkins B.D."/>
            <person name="Jiroutova K."/>
            <person name="Jorgensen R.E."/>
            <person name="Joubert Y."/>
            <person name="Kaplan A."/>
            <person name="Kroger N."/>
            <person name="Kroth P.G."/>
            <person name="La Roche J."/>
            <person name="Lindquist E."/>
            <person name="Lommer M."/>
            <person name="Martin-Jezequel V."/>
            <person name="Lopez P.J."/>
            <person name="Lucas S."/>
            <person name="Mangogna M."/>
            <person name="McGinnis K."/>
            <person name="Medlin L.K."/>
            <person name="Montsant A."/>
            <person name="Oudot-Le Secq M.P."/>
            <person name="Napoli C."/>
            <person name="Obornik M."/>
            <person name="Parker M.S."/>
            <person name="Petit J.L."/>
            <person name="Porcel B.M."/>
            <person name="Poulsen N."/>
            <person name="Robison M."/>
            <person name="Rychlewski L."/>
            <person name="Rynearson T.A."/>
            <person name="Schmutz J."/>
            <person name="Shapiro H."/>
            <person name="Siaut M."/>
            <person name="Stanley M."/>
            <person name="Sussman M.R."/>
            <person name="Taylor A.R."/>
            <person name="Vardi A."/>
            <person name="von Dassow P."/>
            <person name="Vyverman W."/>
            <person name="Willis A."/>
            <person name="Wyrwicz L.S."/>
            <person name="Rokhsar D.S."/>
            <person name="Weissenbach J."/>
            <person name="Armbrust E.V."/>
            <person name="Green B.R."/>
            <person name="Van de Peer Y."/>
            <person name="Grigoriev I.V."/>
        </authorList>
    </citation>
    <scope>NUCLEOTIDE SEQUENCE [LARGE SCALE GENOMIC DNA]</scope>
    <source>
        <strain evidence="2 3">CCMP1335</strain>
    </source>
</reference>
<proteinExistence type="predicted"/>
<dbReference type="HOGENOM" id="CLU_815076_0_0_1"/>
<name>B8C3I0_THAPS</name>
<organism evidence="2 3">
    <name type="scientific">Thalassiosira pseudonana</name>
    <name type="common">Marine diatom</name>
    <name type="synonym">Cyclotella nana</name>
    <dbReference type="NCBI Taxonomy" id="35128"/>
    <lineage>
        <taxon>Eukaryota</taxon>
        <taxon>Sar</taxon>
        <taxon>Stramenopiles</taxon>
        <taxon>Ochrophyta</taxon>
        <taxon>Bacillariophyta</taxon>
        <taxon>Coscinodiscophyceae</taxon>
        <taxon>Thalassiosirophycidae</taxon>
        <taxon>Thalassiosirales</taxon>
        <taxon>Thalassiosiraceae</taxon>
        <taxon>Thalassiosira</taxon>
    </lineage>
</organism>
<protein>
    <recommendedName>
        <fullName evidence="4">GAF domain-containing protein</fullName>
    </recommendedName>
</protein>
<keyword evidence="1" id="KW-0732">Signal</keyword>
<evidence type="ECO:0000313" key="2">
    <source>
        <dbReference type="EMBL" id="EED92566.1"/>
    </source>
</evidence>
<evidence type="ECO:0000313" key="3">
    <source>
        <dbReference type="Proteomes" id="UP000001449"/>
    </source>
</evidence>
<feature type="chain" id="PRO_5002866255" description="GAF domain-containing protein" evidence="1">
    <location>
        <begin position="30"/>
        <end position="341"/>
    </location>
</feature>
<gene>
    <name evidence="2" type="ORF">THAPSDRAFT_22852</name>
</gene>
<reference evidence="2 3" key="1">
    <citation type="journal article" date="2004" name="Science">
        <title>The genome of the diatom Thalassiosira pseudonana: ecology, evolution, and metabolism.</title>
        <authorList>
            <person name="Armbrust E.V."/>
            <person name="Berges J.A."/>
            <person name="Bowler C."/>
            <person name="Green B.R."/>
            <person name="Martinez D."/>
            <person name="Putnam N.H."/>
            <person name="Zhou S."/>
            <person name="Allen A.E."/>
            <person name="Apt K.E."/>
            <person name="Bechner M."/>
            <person name="Brzezinski M.A."/>
            <person name="Chaal B.K."/>
            <person name="Chiovitti A."/>
            <person name="Davis A.K."/>
            <person name="Demarest M.S."/>
            <person name="Detter J.C."/>
            <person name="Glavina T."/>
            <person name="Goodstein D."/>
            <person name="Hadi M.Z."/>
            <person name="Hellsten U."/>
            <person name="Hildebrand M."/>
            <person name="Jenkins B.D."/>
            <person name="Jurka J."/>
            <person name="Kapitonov V.V."/>
            <person name="Kroger N."/>
            <person name="Lau W.W."/>
            <person name="Lane T.W."/>
            <person name="Larimer F.W."/>
            <person name="Lippmeier J.C."/>
            <person name="Lucas S."/>
            <person name="Medina M."/>
            <person name="Montsant A."/>
            <person name="Obornik M."/>
            <person name="Parker M.S."/>
            <person name="Palenik B."/>
            <person name="Pazour G.J."/>
            <person name="Richardson P.M."/>
            <person name="Rynearson T.A."/>
            <person name="Saito M.A."/>
            <person name="Schwartz D.C."/>
            <person name="Thamatrakoln K."/>
            <person name="Valentin K."/>
            <person name="Vardi A."/>
            <person name="Wilkerson F.P."/>
            <person name="Rokhsar D.S."/>
        </authorList>
    </citation>
    <scope>NUCLEOTIDE SEQUENCE [LARGE SCALE GENOMIC DNA]</scope>
    <source>
        <strain evidence="2 3">CCMP1335</strain>
    </source>
</reference>
<dbReference type="GeneID" id="7445208"/>
<accession>B8C3I0</accession>
<dbReference type="OMA" id="PATEWYL"/>
<dbReference type="KEGG" id="tps:THAPSDRAFT_22852"/>
<dbReference type="InParanoid" id="B8C3I0"/>
<dbReference type="EMBL" id="CM000642">
    <property type="protein sequence ID" value="EED92566.1"/>
    <property type="molecule type" value="Genomic_DNA"/>
</dbReference>
<keyword evidence="3" id="KW-1185">Reference proteome</keyword>
<evidence type="ECO:0008006" key="4">
    <source>
        <dbReference type="Google" id="ProtNLM"/>
    </source>
</evidence>
<feature type="signal peptide" evidence="1">
    <location>
        <begin position="1"/>
        <end position="29"/>
    </location>
</feature>
<dbReference type="PaxDb" id="35128-Thaps22852"/>
<dbReference type="eggNOG" id="ENOG502SFT0">
    <property type="taxonomic scope" value="Eukaryota"/>
</dbReference>
<dbReference type="AlphaFoldDB" id="B8C3I0"/>
<dbReference type="Proteomes" id="UP000001449">
    <property type="component" value="Chromosome 5"/>
</dbReference>